<gene>
    <name evidence="1" type="ORF">L21SP2_2495</name>
</gene>
<proteinExistence type="predicted"/>
<dbReference type="HOGENOM" id="CLU_2002300_0_0_12"/>
<dbReference type="STRING" id="1307761.L21SP2_2495"/>
<dbReference type="KEGG" id="slr:L21SP2_2495"/>
<accession>V5WJ88</accession>
<dbReference type="AlphaFoldDB" id="V5WJ88"/>
<evidence type="ECO:0000313" key="2">
    <source>
        <dbReference type="Proteomes" id="UP000018680"/>
    </source>
</evidence>
<dbReference type="EMBL" id="CP006939">
    <property type="protein sequence ID" value="AHC15848.1"/>
    <property type="molecule type" value="Genomic_DNA"/>
</dbReference>
<name>V5WJ88_9SPIO</name>
<evidence type="ECO:0000313" key="1">
    <source>
        <dbReference type="EMBL" id="AHC15848.1"/>
    </source>
</evidence>
<dbReference type="Proteomes" id="UP000018680">
    <property type="component" value="Chromosome"/>
</dbReference>
<organism evidence="1 2">
    <name type="scientific">Salinispira pacifica</name>
    <dbReference type="NCBI Taxonomy" id="1307761"/>
    <lineage>
        <taxon>Bacteria</taxon>
        <taxon>Pseudomonadati</taxon>
        <taxon>Spirochaetota</taxon>
        <taxon>Spirochaetia</taxon>
        <taxon>Spirochaetales</taxon>
        <taxon>Spirochaetaceae</taxon>
        <taxon>Salinispira</taxon>
    </lineage>
</organism>
<sequence length="124" mass="14026">MPFPVFSEKFNVRGNTSFFVFPLEIYPGVFYIDMYMLIRKQGRPPEFTREPVYARHASLAFNRRMHKILQDLCREIATELSGKLHAVILGGNYGRGEGGLEGLLKVTAVASGQSGKLLRKISIY</sequence>
<reference evidence="1 2" key="1">
    <citation type="journal article" date="2015" name="Stand. Genomic Sci.">
        <title>Complete genome sequence and description of Salinispira pacifica gen. nov., sp. nov., a novel spirochaete isolated form a hypersaline microbial mat.</title>
        <authorList>
            <person name="Ben Hania W."/>
            <person name="Joseph M."/>
            <person name="Schumann P."/>
            <person name="Bunk B."/>
            <person name="Fiebig A."/>
            <person name="Sproer C."/>
            <person name="Klenk H.P."/>
            <person name="Fardeau M.L."/>
            <person name="Spring S."/>
        </authorList>
    </citation>
    <scope>NUCLEOTIDE SEQUENCE [LARGE SCALE GENOMIC DNA]</scope>
    <source>
        <strain evidence="1 2">L21-RPul-D2</strain>
    </source>
</reference>
<protein>
    <submittedName>
        <fullName evidence="1">Uncharacterized protein</fullName>
    </submittedName>
</protein>
<keyword evidence="2" id="KW-1185">Reference proteome</keyword>